<evidence type="ECO:0000256" key="4">
    <source>
        <dbReference type="ARBA" id="ARBA00022723"/>
    </source>
</evidence>
<dbReference type="PANTHER" id="PTHR43622:SF1">
    <property type="entry name" value="3-DEHYDROQUINATE SYNTHASE"/>
    <property type="match status" value="1"/>
</dbReference>
<feature type="domain" description="3-dehydroquinate synthase C-terminal" evidence="12">
    <location>
        <begin position="176"/>
        <end position="319"/>
    </location>
</feature>
<reference evidence="14" key="1">
    <citation type="journal article" date="2019" name="Int. J. Syst. Evol. Microbiol.">
        <title>The Global Catalogue of Microorganisms (GCM) 10K type strain sequencing project: providing services to taxonomists for standard genome sequencing and annotation.</title>
        <authorList>
            <consortium name="The Broad Institute Genomics Platform"/>
            <consortium name="The Broad Institute Genome Sequencing Center for Infectious Disease"/>
            <person name="Wu L."/>
            <person name="Ma J."/>
        </authorList>
    </citation>
    <scope>NUCLEOTIDE SEQUENCE [LARGE SCALE GENOMIC DNA]</scope>
    <source>
        <strain evidence="14">CCUG 61485</strain>
    </source>
</reference>
<keyword evidence="9" id="KW-0170">Cobalt</keyword>
<feature type="domain" description="3-dehydroquinate synthase N-terminal" evidence="11">
    <location>
        <begin position="62"/>
        <end position="174"/>
    </location>
</feature>
<dbReference type="Gene3D" id="1.20.1090.10">
    <property type="entry name" value="Dehydroquinate synthase-like - alpha domain"/>
    <property type="match status" value="1"/>
</dbReference>
<accession>A0ABW3Y4Y1</accession>
<dbReference type="InterPro" id="IPR030960">
    <property type="entry name" value="DHQS/DOIS_N"/>
</dbReference>
<dbReference type="SUPFAM" id="SSF56796">
    <property type="entry name" value="Dehydroquinate synthase-like"/>
    <property type="match status" value="1"/>
</dbReference>
<evidence type="ECO:0000256" key="7">
    <source>
        <dbReference type="ARBA" id="ARBA00023027"/>
    </source>
</evidence>
<comment type="caution">
    <text evidence="13">The sequence shown here is derived from an EMBL/GenBank/DDBJ whole genome shotgun (WGS) entry which is preliminary data.</text>
</comment>
<comment type="cofactor">
    <cofactor evidence="1">
        <name>NAD(+)</name>
        <dbReference type="ChEBI" id="CHEBI:57540"/>
    </cofactor>
</comment>
<dbReference type="InterPro" id="IPR050071">
    <property type="entry name" value="Dehydroquinate_synthase"/>
</dbReference>
<comment type="cofactor">
    <cofactor evidence="2">
        <name>Co(2+)</name>
        <dbReference type="ChEBI" id="CHEBI:48828"/>
    </cofactor>
</comment>
<evidence type="ECO:0000313" key="13">
    <source>
        <dbReference type="EMBL" id="MFD1316308.1"/>
    </source>
</evidence>
<sequence>MSVIQSTGYPIYFQNPGYKALGDYLRNNRFSKIIILVDANTKRDCLPLFKQKFGLEFAYETIVLPPGEEFKNITTCVEIWEELSRINADRKSLVINLGGGVITDMGGFIASCFKRGIEFVNIPTTLLSMVDASVGGKTGIDLGTLKNQIGLFSNPAMVIIDYDYLLTVPKRELKSGLAEIIKYGYTFDKTLWETIHRFEDIDLNEVNELIYKSIDIKNEVVKTDMKETGLRKTLNFGHTIGHAVESYFLDSKEKENLTHGEAIAVGMVIEAYFSYKLNGFPLVKVDELKSFVKNFYGKVEMSKNDITSIIPLMMYDKKNVSGQVNFVLLKEMENCIWDINVHEDLLLEGFAYYAD</sequence>
<gene>
    <name evidence="13" type="primary">aroB</name>
    <name evidence="13" type="ORF">ACFQ39_11825</name>
</gene>
<keyword evidence="6" id="KW-0862">Zinc</keyword>
<protein>
    <recommendedName>
        <fullName evidence="10">3-dehydroquinate synthase</fullName>
        <ecNumber evidence="10">4.2.3.4</ecNumber>
    </recommendedName>
</protein>
<evidence type="ECO:0000259" key="11">
    <source>
        <dbReference type="Pfam" id="PF01761"/>
    </source>
</evidence>
<evidence type="ECO:0000256" key="6">
    <source>
        <dbReference type="ARBA" id="ARBA00022833"/>
    </source>
</evidence>
<proteinExistence type="predicted"/>
<name>A0ABW3Y4Y1_9FLAO</name>
<evidence type="ECO:0000256" key="2">
    <source>
        <dbReference type="ARBA" id="ARBA00001941"/>
    </source>
</evidence>
<keyword evidence="8 13" id="KW-0456">Lyase</keyword>
<dbReference type="InterPro" id="IPR030963">
    <property type="entry name" value="DHQ_synth_fam"/>
</dbReference>
<comment type="function">
    <text evidence="3">Catalyzes the conversion of 3-deoxy-D-arabino-heptulosonate 7-phosphate (DAHP) to dehydroquinate (DHQ).</text>
</comment>
<dbReference type="RefSeq" id="WP_377179163.1">
    <property type="nucleotide sequence ID" value="NZ_JBHTMY010000003.1"/>
</dbReference>
<evidence type="ECO:0000256" key="1">
    <source>
        <dbReference type="ARBA" id="ARBA00001911"/>
    </source>
</evidence>
<evidence type="ECO:0000256" key="10">
    <source>
        <dbReference type="NCBIfam" id="TIGR01357"/>
    </source>
</evidence>
<dbReference type="NCBIfam" id="TIGR01357">
    <property type="entry name" value="aroB"/>
    <property type="match status" value="1"/>
</dbReference>
<evidence type="ECO:0000256" key="9">
    <source>
        <dbReference type="ARBA" id="ARBA00023285"/>
    </source>
</evidence>
<dbReference type="EMBL" id="JBHTMY010000003">
    <property type="protein sequence ID" value="MFD1316308.1"/>
    <property type="molecule type" value="Genomic_DNA"/>
</dbReference>
<keyword evidence="4" id="KW-0479">Metal-binding</keyword>
<dbReference type="Pfam" id="PF24621">
    <property type="entry name" value="DHQS_C"/>
    <property type="match status" value="1"/>
</dbReference>
<dbReference type="EC" id="4.2.3.4" evidence="10"/>
<evidence type="ECO:0000256" key="3">
    <source>
        <dbReference type="ARBA" id="ARBA00003485"/>
    </source>
</evidence>
<evidence type="ECO:0000256" key="8">
    <source>
        <dbReference type="ARBA" id="ARBA00023239"/>
    </source>
</evidence>
<dbReference type="InterPro" id="IPR016037">
    <property type="entry name" value="DHQ_synth_AroB"/>
</dbReference>
<dbReference type="InterPro" id="IPR056179">
    <property type="entry name" value="DHQS_C"/>
</dbReference>
<evidence type="ECO:0000313" key="14">
    <source>
        <dbReference type="Proteomes" id="UP001597201"/>
    </source>
</evidence>
<dbReference type="PIRSF" id="PIRSF001455">
    <property type="entry name" value="DHQ_synth"/>
    <property type="match status" value="1"/>
</dbReference>
<dbReference type="Proteomes" id="UP001597201">
    <property type="component" value="Unassembled WGS sequence"/>
</dbReference>
<dbReference type="Gene3D" id="3.40.50.1970">
    <property type="match status" value="1"/>
</dbReference>
<evidence type="ECO:0000256" key="5">
    <source>
        <dbReference type="ARBA" id="ARBA00022741"/>
    </source>
</evidence>
<keyword evidence="14" id="KW-1185">Reference proteome</keyword>
<organism evidence="13 14">
    <name type="scientific">Namhaeicola litoreus</name>
    <dbReference type="NCBI Taxonomy" id="1052145"/>
    <lineage>
        <taxon>Bacteria</taxon>
        <taxon>Pseudomonadati</taxon>
        <taxon>Bacteroidota</taxon>
        <taxon>Flavobacteriia</taxon>
        <taxon>Flavobacteriales</taxon>
        <taxon>Flavobacteriaceae</taxon>
        <taxon>Namhaeicola</taxon>
    </lineage>
</organism>
<dbReference type="GO" id="GO:0003856">
    <property type="term" value="F:3-dehydroquinate synthase activity"/>
    <property type="evidence" value="ECO:0007669"/>
    <property type="project" value="UniProtKB-EC"/>
</dbReference>
<keyword evidence="7" id="KW-0520">NAD</keyword>
<dbReference type="CDD" id="cd08195">
    <property type="entry name" value="DHQS"/>
    <property type="match status" value="1"/>
</dbReference>
<evidence type="ECO:0000259" key="12">
    <source>
        <dbReference type="Pfam" id="PF24621"/>
    </source>
</evidence>
<keyword evidence="5" id="KW-0547">Nucleotide-binding</keyword>
<dbReference type="Pfam" id="PF01761">
    <property type="entry name" value="DHQ_synthase"/>
    <property type="match status" value="1"/>
</dbReference>
<dbReference type="PANTHER" id="PTHR43622">
    <property type="entry name" value="3-DEHYDROQUINATE SYNTHASE"/>
    <property type="match status" value="1"/>
</dbReference>